<name>A7SX33_NEMVE</name>
<dbReference type="EMBL" id="DS469877">
    <property type="protein sequence ID" value="EDO31737.1"/>
    <property type="molecule type" value="Genomic_DNA"/>
</dbReference>
<dbReference type="SUPFAM" id="SSF49785">
    <property type="entry name" value="Galactose-binding domain-like"/>
    <property type="match status" value="4"/>
</dbReference>
<proteinExistence type="predicted"/>
<feature type="signal peptide" evidence="1">
    <location>
        <begin position="1"/>
        <end position="28"/>
    </location>
</feature>
<gene>
    <name evidence="3" type="ORF">NEMVEDRAFT_v1g218840</name>
</gene>
<evidence type="ECO:0000256" key="1">
    <source>
        <dbReference type="SAM" id="SignalP"/>
    </source>
</evidence>
<evidence type="ECO:0000313" key="3">
    <source>
        <dbReference type="EMBL" id="EDO31737.1"/>
    </source>
</evidence>
<feature type="chain" id="PRO_5002713154" description="F5/8 type C domain-containing protein" evidence="1">
    <location>
        <begin position="29"/>
        <end position="537"/>
    </location>
</feature>
<dbReference type="FunFam" id="2.60.120.260:FF:000016">
    <property type="entry name" value="Contactin-associated protein-like 4 isoform 1"/>
    <property type="match status" value="3"/>
</dbReference>
<dbReference type="PhylomeDB" id="A7SX33"/>
<organism evidence="3 4">
    <name type="scientific">Nematostella vectensis</name>
    <name type="common">Starlet sea anemone</name>
    <dbReference type="NCBI Taxonomy" id="45351"/>
    <lineage>
        <taxon>Eukaryota</taxon>
        <taxon>Metazoa</taxon>
        <taxon>Cnidaria</taxon>
        <taxon>Anthozoa</taxon>
        <taxon>Hexacorallia</taxon>
        <taxon>Actiniaria</taxon>
        <taxon>Edwardsiidae</taxon>
        <taxon>Nematostella</taxon>
    </lineage>
</organism>
<dbReference type="PANTHER" id="PTHR24543:SF335">
    <property type="entry name" value="EGF-LIKE REPEAT AND DISCOIDIN I-LIKE DOMAIN-CONTAINING PROTEIN 3"/>
    <property type="match status" value="1"/>
</dbReference>
<dbReference type="AlphaFoldDB" id="A7SX33"/>
<feature type="domain" description="F5/8 type C" evidence="2">
    <location>
        <begin position="327"/>
        <end position="470"/>
    </location>
</feature>
<dbReference type="InParanoid" id="A7SX33"/>
<feature type="domain" description="F5/8 type C" evidence="2">
    <location>
        <begin position="30"/>
        <end position="177"/>
    </location>
</feature>
<keyword evidence="1" id="KW-0732">Signal</keyword>
<reference evidence="3 4" key="1">
    <citation type="journal article" date="2007" name="Science">
        <title>Sea anemone genome reveals ancestral eumetazoan gene repertoire and genomic organization.</title>
        <authorList>
            <person name="Putnam N.H."/>
            <person name="Srivastava M."/>
            <person name="Hellsten U."/>
            <person name="Dirks B."/>
            <person name="Chapman J."/>
            <person name="Salamov A."/>
            <person name="Terry A."/>
            <person name="Shapiro H."/>
            <person name="Lindquist E."/>
            <person name="Kapitonov V.V."/>
            <person name="Jurka J."/>
            <person name="Genikhovich G."/>
            <person name="Grigoriev I.V."/>
            <person name="Lucas S.M."/>
            <person name="Steele R.E."/>
            <person name="Finnerty J.R."/>
            <person name="Technau U."/>
            <person name="Martindale M.Q."/>
            <person name="Rokhsar D.S."/>
        </authorList>
    </citation>
    <scope>NUCLEOTIDE SEQUENCE [LARGE SCALE GENOMIC DNA]</scope>
    <source>
        <strain evidence="4">CH2 X CH6</strain>
    </source>
</reference>
<keyword evidence="4" id="KW-1185">Reference proteome</keyword>
<dbReference type="Pfam" id="PF00754">
    <property type="entry name" value="F5_F8_type_C"/>
    <property type="match status" value="3"/>
</dbReference>
<feature type="domain" description="F5/8 type C" evidence="2">
    <location>
        <begin position="182"/>
        <end position="322"/>
    </location>
</feature>
<dbReference type="PROSITE" id="PS50022">
    <property type="entry name" value="FA58C_3"/>
    <property type="match status" value="4"/>
</dbReference>
<protein>
    <recommendedName>
        <fullName evidence="2">F5/8 type C domain-containing protein</fullName>
    </recommendedName>
</protein>
<sequence>MAVQALSFYFRVAFAILLLQTITVCAEAGCSSQEVGISDSHVMPDNRFSATTIYDSRYHPYYARLNGSPGWCRKSSDTSGYLQIDLNAVFVVCAVATQGASYGTEWVTSYKVQFSMDNQAWSTYRETAGTDKVFTGNTDGTTVVKNTLAVPTMARFIRFVPLSHNRYPTMRVEVYGTKPDVCKSSLGLMDDVIPDSAMSASSGSASAGRLYGNSSWCSTSSSVSEYLQVDLGGVMTVSGVATQGSHGEEKWVKTYNLQYSGDGTRWLTYDAATSNDFNFTGNVNKNVAMIKWLSHPIRARYVRIKPLTWNSAICLRADLFGDIECSCESLALGLGDNRVPSASISASSNNANAVRARLGTTSGAWCAGSGDVSPYLQVDLGSSHMICAVATQGDPSADQWVQTYRIDCSDDGANWTSYRENNTTRKFNGNYDRNSVVRQVLYQAPAARYVRVVPISETGSKCLRLELYGHRLGSDCQSHAVGLQSTNMIPDHRFTSNSWYSSGYYPWYARLQTSKAWTPKAADIDNTYLQVDLGGTA</sequence>
<feature type="domain" description="F5/8 type C" evidence="2">
    <location>
        <begin position="476"/>
        <end position="537"/>
    </location>
</feature>
<dbReference type="Proteomes" id="UP000001593">
    <property type="component" value="Unassembled WGS sequence"/>
</dbReference>
<accession>A7SX33</accession>
<dbReference type="InterPro" id="IPR008979">
    <property type="entry name" value="Galactose-bd-like_sf"/>
</dbReference>
<dbReference type="InterPro" id="IPR000421">
    <property type="entry name" value="FA58C"/>
</dbReference>
<evidence type="ECO:0000259" key="2">
    <source>
        <dbReference type="PROSITE" id="PS50022"/>
    </source>
</evidence>
<dbReference type="SMART" id="SM00231">
    <property type="entry name" value="FA58C"/>
    <property type="match status" value="3"/>
</dbReference>
<dbReference type="HOGENOM" id="CLU_504892_0_0_1"/>
<evidence type="ECO:0000313" key="4">
    <source>
        <dbReference type="Proteomes" id="UP000001593"/>
    </source>
</evidence>
<dbReference type="eggNOG" id="ENOG502QSUG">
    <property type="taxonomic scope" value="Eukaryota"/>
</dbReference>
<dbReference type="CDD" id="cd00057">
    <property type="entry name" value="FA58C"/>
    <property type="match status" value="3"/>
</dbReference>
<dbReference type="PROSITE" id="PS01285">
    <property type="entry name" value="FA58C_1"/>
    <property type="match status" value="3"/>
</dbReference>
<dbReference type="Gene3D" id="2.60.120.260">
    <property type="entry name" value="Galactose-binding domain-like"/>
    <property type="match status" value="4"/>
</dbReference>
<dbReference type="PANTHER" id="PTHR24543">
    <property type="entry name" value="MULTICOPPER OXIDASE-RELATED"/>
    <property type="match status" value="1"/>
</dbReference>